<keyword evidence="2" id="KW-1185">Reference proteome</keyword>
<organism evidence="1 2">
    <name type="scientific">Tanacetum coccineum</name>
    <dbReference type="NCBI Taxonomy" id="301880"/>
    <lineage>
        <taxon>Eukaryota</taxon>
        <taxon>Viridiplantae</taxon>
        <taxon>Streptophyta</taxon>
        <taxon>Embryophyta</taxon>
        <taxon>Tracheophyta</taxon>
        <taxon>Spermatophyta</taxon>
        <taxon>Magnoliopsida</taxon>
        <taxon>eudicotyledons</taxon>
        <taxon>Gunneridae</taxon>
        <taxon>Pentapetalae</taxon>
        <taxon>asterids</taxon>
        <taxon>campanulids</taxon>
        <taxon>Asterales</taxon>
        <taxon>Asteraceae</taxon>
        <taxon>Asteroideae</taxon>
        <taxon>Anthemideae</taxon>
        <taxon>Anthemidinae</taxon>
        <taxon>Tanacetum</taxon>
    </lineage>
</organism>
<name>A0ABQ5JB72_9ASTR</name>
<comment type="caution">
    <text evidence="1">The sequence shown here is derived from an EMBL/GenBank/DDBJ whole genome shotgun (WGS) entry which is preliminary data.</text>
</comment>
<reference evidence="1" key="2">
    <citation type="submission" date="2022-01" db="EMBL/GenBank/DDBJ databases">
        <authorList>
            <person name="Yamashiro T."/>
            <person name="Shiraishi A."/>
            <person name="Satake H."/>
            <person name="Nakayama K."/>
        </authorList>
    </citation>
    <scope>NUCLEOTIDE SEQUENCE</scope>
</reference>
<proteinExistence type="predicted"/>
<evidence type="ECO:0000313" key="2">
    <source>
        <dbReference type="Proteomes" id="UP001151760"/>
    </source>
</evidence>
<dbReference type="Proteomes" id="UP001151760">
    <property type="component" value="Unassembled WGS sequence"/>
</dbReference>
<reference evidence="1" key="1">
    <citation type="journal article" date="2022" name="Int. J. Mol. Sci.">
        <title>Draft Genome of Tanacetum Coccineum: Genomic Comparison of Closely Related Tanacetum-Family Plants.</title>
        <authorList>
            <person name="Yamashiro T."/>
            <person name="Shiraishi A."/>
            <person name="Nakayama K."/>
            <person name="Satake H."/>
        </authorList>
    </citation>
    <scope>NUCLEOTIDE SEQUENCE</scope>
</reference>
<dbReference type="EMBL" id="BQNB010021756">
    <property type="protein sequence ID" value="GJU09758.1"/>
    <property type="molecule type" value="Genomic_DNA"/>
</dbReference>
<accession>A0ABQ5JB72</accession>
<sequence>MVADAFEERMLELLSNTLKKIFPNIIEESIQQALPKFDLRIQETMQSTVPELIRKPLNKELNSLNTLKTQRFASLQKELLTAI</sequence>
<evidence type="ECO:0000313" key="1">
    <source>
        <dbReference type="EMBL" id="GJU09758.1"/>
    </source>
</evidence>
<gene>
    <name evidence="1" type="ORF">Tco_1132154</name>
</gene>
<protein>
    <submittedName>
        <fullName evidence="1">Uncharacterized protein</fullName>
    </submittedName>
</protein>